<evidence type="ECO:0000259" key="20">
    <source>
        <dbReference type="Pfam" id="PF00501"/>
    </source>
</evidence>
<dbReference type="EMBL" id="JACCJB010000019">
    <property type="protein sequence ID" value="KAF6219521.1"/>
    <property type="molecule type" value="Genomic_DNA"/>
</dbReference>
<organism evidence="21 22">
    <name type="scientific">Letharia lupina</name>
    <dbReference type="NCBI Taxonomy" id="560253"/>
    <lineage>
        <taxon>Eukaryota</taxon>
        <taxon>Fungi</taxon>
        <taxon>Dikarya</taxon>
        <taxon>Ascomycota</taxon>
        <taxon>Pezizomycotina</taxon>
        <taxon>Lecanoromycetes</taxon>
        <taxon>OSLEUM clade</taxon>
        <taxon>Lecanoromycetidae</taxon>
        <taxon>Lecanorales</taxon>
        <taxon>Lecanorineae</taxon>
        <taxon>Parmeliaceae</taxon>
        <taxon>Letharia</taxon>
    </lineage>
</organism>
<keyword evidence="22" id="KW-1185">Reference proteome</keyword>
<feature type="domain" description="AMP-dependent synthetase/ligase" evidence="20">
    <location>
        <begin position="58"/>
        <end position="455"/>
    </location>
</feature>
<comment type="subcellular location">
    <subcellularLocation>
        <location evidence="3">Cell membrane</location>
        <topology evidence="3">Multi-pass membrane protein</topology>
    </subcellularLocation>
    <subcellularLocation>
        <location evidence="1">Lipid droplet</location>
    </subcellularLocation>
    <subcellularLocation>
        <location evidence="2">Peroxisome membrane</location>
        <topology evidence="2">Multi-pass membrane protein</topology>
    </subcellularLocation>
</comment>
<evidence type="ECO:0000256" key="7">
    <source>
        <dbReference type="ARBA" id="ARBA00022598"/>
    </source>
</evidence>
<proteinExistence type="inferred from homology"/>
<dbReference type="InterPro" id="IPR000873">
    <property type="entry name" value="AMP-dep_synth/lig_dom"/>
</dbReference>
<sequence length="649" mass="72425">MALATTAAIAAGTTAAAAYLDAKFHISKDIRQLRMLSSAERETTRAIKTKRLSCLYFFEEAVRDYPDAEAIWSREGIFTWKETHTKTCQYAAYFLELDVRPGELVAFYLQNSPEFIFAWLGLWAIGCAPAMINFNLSEDALIHCLKLSGAKIVVVDEEEKVRTRIDGEKQRIEELGMQTIVLSRELKSSIAAKTAQRPDDSYREGLKASFPSEIETFHATKLTSGLADEEFISGTTGLPKGASFPTSRMHLAGARRANYCDQRPGPGGDRWYVCMPMYHGTGGIAAMTCMMAGVSLAIGKGFSVSNFWRDVRDSESTFFAYVGETARYLLAAPPSPLDKEHKVRCMWGNGLRPDVWLPFRERFGVPEVAEFFNSSEGMLSLFVWNRGNYSVDCVGHHGALMRLVTRDTFAPAAIDHETNEIIRNPKTGFATRNSYNEGGEILVRLSDESLFPGYWNNPEATKKKLDRDVFRKGDLYYRSGDALRRTDDGRWLFMDRLGDTYRWKSENVSTAEVAEVIGKFPGVFEANVYGVEIPRHEGRAGCAALSIAPEHRKNFDWRGLASHARKQLPGYAVPVFVRVLGGEVGGAASHNNKQNKVALRAEGIDPSKKGSKVMGGGGDENYWMSPKSDKYVRFEDKDWRNLVGGTARL</sequence>
<dbReference type="Gene3D" id="3.40.50.12780">
    <property type="entry name" value="N-terminal domain of ligase-like"/>
    <property type="match status" value="1"/>
</dbReference>
<dbReference type="GO" id="GO:0005778">
    <property type="term" value="C:peroxisomal membrane"/>
    <property type="evidence" value="ECO:0007669"/>
    <property type="project" value="UniProtKB-SubCell"/>
</dbReference>
<evidence type="ECO:0000313" key="22">
    <source>
        <dbReference type="Proteomes" id="UP000593566"/>
    </source>
</evidence>
<evidence type="ECO:0000256" key="12">
    <source>
        <dbReference type="ARBA" id="ARBA00022989"/>
    </source>
</evidence>
<evidence type="ECO:0000256" key="4">
    <source>
        <dbReference type="ARBA" id="ARBA00006432"/>
    </source>
</evidence>
<accession>A0A8H6CAC1</accession>
<dbReference type="FunFam" id="3.40.50.12780:FF:000019">
    <property type="entry name" value="Long-chain fatty acid transporter"/>
    <property type="match status" value="1"/>
</dbReference>
<dbReference type="GeneID" id="59332399"/>
<evidence type="ECO:0000256" key="8">
    <source>
        <dbReference type="ARBA" id="ARBA00022677"/>
    </source>
</evidence>
<evidence type="ECO:0000256" key="18">
    <source>
        <dbReference type="ARBA" id="ARBA00068795"/>
    </source>
</evidence>
<comment type="function">
    <text evidence="17">Acyl-CoA synthetase required for both the import of long chain fatty acids (LCFAs) (C14-C18) and the activation very long chain fatty acids (VLCFAs) (C20-C26) by esterification of the fatty acids into metabolically active CoA-thioesters for subsequent degradation or incorporation into phospholipids. The transport and fatty acyl-CoA synthetase activities are genetically separable and are thus independent activities. Esterifies VLCFAs in the peroxisome matrix. The VLCFAs are actively transported into peroxisomes by a PXA1-PXA2 heterodimeric transporter in the peroxisomal membrane.</text>
</comment>
<evidence type="ECO:0000256" key="19">
    <source>
        <dbReference type="ARBA" id="ARBA00078285"/>
    </source>
</evidence>
<evidence type="ECO:0000256" key="9">
    <source>
        <dbReference type="ARBA" id="ARBA00022692"/>
    </source>
</evidence>
<dbReference type="InterPro" id="IPR042099">
    <property type="entry name" value="ANL_N_sf"/>
</dbReference>
<dbReference type="RefSeq" id="XP_037148956.1">
    <property type="nucleotide sequence ID" value="XM_037294909.1"/>
</dbReference>
<dbReference type="GO" id="GO:0004467">
    <property type="term" value="F:long-chain fatty acid-CoA ligase activity"/>
    <property type="evidence" value="ECO:0007669"/>
    <property type="project" value="TreeGrafter"/>
</dbReference>
<keyword evidence="14" id="KW-0472">Membrane</keyword>
<evidence type="ECO:0000256" key="2">
    <source>
        <dbReference type="ARBA" id="ARBA00004585"/>
    </source>
</evidence>
<reference evidence="21 22" key="1">
    <citation type="journal article" date="2020" name="Genomics">
        <title>Complete, high-quality genomes from long-read metagenomic sequencing of two wolf lichen thalli reveals enigmatic genome architecture.</title>
        <authorList>
            <person name="McKenzie S.K."/>
            <person name="Walston R.F."/>
            <person name="Allen J.L."/>
        </authorList>
    </citation>
    <scope>NUCLEOTIDE SEQUENCE [LARGE SCALE GENOMIC DNA]</scope>
    <source>
        <strain evidence="21">WasteWater1</strain>
    </source>
</reference>
<keyword evidence="13" id="KW-0445">Lipid transport</keyword>
<dbReference type="AlphaFoldDB" id="A0A8H6CAC1"/>
<keyword evidence="5" id="KW-0813">Transport</keyword>
<dbReference type="GO" id="GO:0005524">
    <property type="term" value="F:ATP binding"/>
    <property type="evidence" value="ECO:0007669"/>
    <property type="project" value="UniProtKB-KW"/>
</dbReference>
<dbReference type="GO" id="GO:0005324">
    <property type="term" value="F:long-chain fatty acid transmembrane transporter activity"/>
    <property type="evidence" value="ECO:0007669"/>
    <property type="project" value="TreeGrafter"/>
</dbReference>
<dbReference type="GO" id="GO:0009898">
    <property type="term" value="C:cytoplasmic side of plasma membrane"/>
    <property type="evidence" value="ECO:0007669"/>
    <property type="project" value="TreeGrafter"/>
</dbReference>
<evidence type="ECO:0000256" key="10">
    <source>
        <dbReference type="ARBA" id="ARBA00022741"/>
    </source>
</evidence>
<evidence type="ECO:0000256" key="15">
    <source>
        <dbReference type="ARBA" id="ARBA00023140"/>
    </source>
</evidence>
<protein>
    <recommendedName>
        <fullName evidence="18">Very long-chain fatty acid transport protein</fullName>
    </recommendedName>
    <alternativeName>
        <fullName evidence="19">Very-long-chain acyl-CoA synthetase</fullName>
    </alternativeName>
</protein>
<dbReference type="Pfam" id="PF00501">
    <property type="entry name" value="AMP-binding"/>
    <property type="match status" value="1"/>
</dbReference>
<evidence type="ECO:0000256" key="14">
    <source>
        <dbReference type="ARBA" id="ARBA00023136"/>
    </source>
</evidence>
<dbReference type="InterPro" id="IPR045851">
    <property type="entry name" value="AMP-bd_C_sf"/>
</dbReference>
<comment type="similarity">
    <text evidence="4">Belongs to the ATP-dependent AMP-binding enzyme family.</text>
</comment>
<keyword evidence="7" id="KW-0436">Ligase</keyword>
<evidence type="ECO:0000256" key="13">
    <source>
        <dbReference type="ARBA" id="ARBA00023055"/>
    </source>
</evidence>
<evidence type="ECO:0000256" key="1">
    <source>
        <dbReference type="ARBA" id="ARBA00004502"/>
    </source>
</evidence>
<evidence type="ECO:0000256" key="11">
    <source>
        <dbReference type="ARBA" id="ARBA00022840"/>
    </source>
</evidence>
<evidence type="ECO:0000256" key="6">
    <source>
        <dbReference type="ARBA" id="ARBA00022475"/>
    </source>
</evidence>
<evidence type="ECO:0000256" key="17">
    <source>
        <dbReference type="ARBA" id="ARBA00060276"/>
    </source>
</evidence>
<name>A0A8H6CAC1_9LECA</name>
<keyword evidence="12" id="KW-1133">Transmembrane helix</keyword>
<dbReference type="PANTHER" id="PTHR43107">
    <property type="entry name" value="LONG-CHAIN FATTY ACID TRANSPORT PROTEIN"/>
    <property type="match status" value="1"/>
</dbReference>
<gene>
    <name evidence="21" type="ORF">HO133_003990</name>
</gene>
<dbReference type="PANTHER" id="PTHR43107:SF6">
    <property type="entry name" value="ACYL-COA SYNTHETASE FAMILY PROTEIN (CEFD1), PUTATIVE (AFU_ORTHOLOGUE AFUA_6G03630)-RELATED"/>
    <property type="match status" value="1"/>
</dbReference>
<evidence type="ECO:0000256" key="3">
    <source>
        <dbReference type="ARBA" id="ARBA00004651"/>
    </source>
</evidence>
<keyword evidence="8" id="KW-0551">Lipid droplet</keyword>
<evidence type="ECO:0000256" key="5">
    <source>
        <dbReference type="ARBA" id="ARBA00022448"/>
    </source>
</evidence>
<evidence type="ECO:0000313" key="21">
    <source>
        <dbReference type="EMBL" id="KAF6219521.1"/>
    </source>
</evidence>
<dbReference type="Proteomes" id="UP000593566">
    <property type="component" value="Unassembled WGS sequence"/>
</dbReference>
<keyword evidence="6" id="KW-1003">Cell membrane</keyword>
<dbReference type="GO" id="GO:0005811">
    <property type="term" value="C:lipid droplet"/>
    <property type="evidence" value="ECO:0007669"/>
    <property type="project" value="UniProtKB-SubCell"/>
</dbReference>
<keyword evidence="11" id="KW-0067">ATP-binding</keyword>
<keyword evidence="10" id="KW-0547">Nucleotide-binding</keyword>
<comment type="caution">
    <text evidence="21">The sequence shown here is derived from an EMBL/GenBank/DDBJ whole genome shotgun (WGS) entry which is preliminary data.</text>
</comment>
<comment type="catalytic activity">
    <reaction evidence="16">
        <text>a very long-chain fatty acid + ATP + CoA = a very long-chain fatty acyl-CoA + AMP + diphosphate</text>
        <dbReference type="Rhea" id="RHEA:54536"/>
        <dbReference type="ChEBI" id="CHEBI:30616"/>
        <dbReference type="ChEBI" id="CHEBI:33019"/>
        <dbReference type="ChEBI" id="CHEBI:57287"/>
        <dbReference type="ChEBI" id="CHEBI:58950"/>
        <dbReference type="ChEBI" id="CHEBI:138261"/>
        <dbReference type="ChEBI" id="CHEBI:456215"/>
    </reaction>
</comment>
<dbReference type="SUPFAM" id="SSF56801">
    <property type="entry name" value="Acetyl-CoA synthetase-like"/>
    <property type="match status" value="1"/>
</dbReference>
<dbReference type="Gene3D" id="3.30.300.30">
    <property type="match status" value="1"/>
</dbReference>
<evidence type="ECO:0000256" key="16">
    <source>
        <dbReference type="ARBA" id="ARBA00051585"/>
    </source>
</evidence>
<dbReference type="GO" id="GO:0044539">
    <property type="term" value="P:long-chain fatty acid import into cell"/>
    <property type="evidence" value="ECO:0007669"/>
    <property type="project" value="TreeGrafter"/>
</dbReference>
<keyword evidence="15" id="KW-0576">Peroxisome</keyword>
<keyword evidence="9" id="KW-0812">Transmembrane</keyword>